<evidence type="ECO:0000256" key="1">
    <source>
        <dbReference type="SAM" id="MobiDB-lite"/>
    </source>
</evidence>
<name>A0A8C5H1Q6_GOUWI</name>
<dbReference type="AlphaFoldDB" id="A0A8C5H1Q6"/>
<dbReference type="Proteomes" id="UP000694680">
    <property type="component" value="Chromosome 12"/>
</dbReference>
<accession>A0A8C5H1Q6</accession>
<reference evidence="2" key="3">
    <citation type="submission" date="2025-09" db="UniProtKB">
        <authorList>
            <consortium name="Ensembl"/>
        </authorList>
    </citation>
    <scope>IDENTIFICATION</scope>
</reference>
<protein>
    <submittedName>
        <fullName evidence="2">Uncharacterized protein</fullName>
    </submittedName>
</protein>
<reference evidence="2" key="2">
    <citation type="submission" date="2025-08" db="UniProtKB">
        <authorList>
            <consortium name="Ensembl"/>
        </authorList>
    </citation>
    <scope>IDENTIFICATION</scope>
</reference>
<dbReference type="Ensembl" id="ENSGWIT00000041111.1">
    <property type="protein sequence ID" value="ENSGWIP00000037751.1"/>
    <property type="gene ID" value="ENSGWIG00000019388.1"/>
</dbReference>
<feature type="region of interest" description="Disordered" evidence="1">
    <location>
        <begin position="43"/>
        <end position="75"/>
    </location>
</feature>
<proteinExistence type="predicted"/>
<sequence>MSRVKIHKSRIFKGSIKKSFCCFQLLSSERRVLKQDDCGLAGLAGKPGRPERSDPGVNVCVRAGSPGQVRAGRDG</sequence>
<keyword evidence="3" id="KW-1185">Reference proteome</keyword>
<evidence type="ECO:0000313" key="2">
    <source>
        <dbReference type="Ensembl" id="ENSGWIP00000037751.1"/>
    </source>
</evidence>
<reference evidence="2" key="1">
    <citation type="submission" date="2020-06" db="EMBL/GenBank/DDBJ databases">
        <authorList>
            <consortium name="Wellcome Sanger Institute Data Sharing"/>
        </authorList>
    </citation>
    <scope>NUCLEOTIDE SEQUENCE [LARGE SCALE GENOMIC DNA]</scope>
</reference>
<evidence type="ECO:0000313" key="3">
    <source>
        <dbReference type="Proteomes" id="UP000694680"/>
    </source>
</evidence>
<organism evidence="2 3">
    <name type="scientific">Gouania willdenowi</name>
    <name type="common">Blunt-snouted clingfish</name>
    <name type="synonym">Lepadogaster willdenowi</name>
    <dbReference type="NCBI Taxonomy" id="441366"/>
    <lineage>
        <taxon>Eukaryota</taxon>
        <taxon>Metazoa</taxon>
        <taxon>Chordata</taxon>
        <taxon>Craniata</taxon>
        <taxon>Vertebrata</taxon>
        <taxon>Euteleostomi</taxon>
        <taxon>Actinopterygii</taxon>
        <taxon>Neopterygii</taxon>
        <taxon>Teleostei</taxon>
        <taxon>Neoteleostei</taxon>
        <taxon>Acanthomorphata</taxon>
        <taxon>Ovalentaria</taxon>
        <taxon>Blenniimorphae</taxon>
        <taxon>Blenniiformes</taxon>
        <taxon>Gobiesocoidei</taxon>
        <taxon>Gobiesocidae</taxon>
        <taxon>Gobiesocinae</taxon>
        <taxon>Gouania</taxon>
    </lineage>
</organism>